<dbReference type="GO" id="GO:0120016">
    <property type="term" value="F:sphingolipid transfer activity"/>
    <property type="evidence" value="ECO:0007669"/>
    <property type="project" value="UniProtKB-ARBA"/>
</dbReference>
<comment type="similarity">
    <text evidence="1">Belongs to the GLTP family.</text>
</comment>
<dbReference type="SUPFAM" id="SSF110004">
    <property type="entry name" value="Glycolipid transfer protein, GLTP"/>
    <property type="match status" value="1"/>
</dbReference>
<sequence length="141" mass="15680">MEASKSIDTLEALIDHDIEQNCGKISNSNSRDLMRVKRSIDMLKVTFEQILIQRGNSIIGPFSMAYEQVFAPYHGWTLKTAFSTALYTLPSLAQFLKKVNESEASAMVQMQNYVTASAPVIQYIENLFHSGESGDVLLGLA</sequence>
<dbReference type="PANTHER" id="PTHR10219">
    <property type="entry name" value="GLYCOLIPID TRANSFER PROTEIN-RELATED"/>
    <property type="match status" value="1"/>
</dbReference>
<dbReference type="InterPro" id="IPR014830">
    <property type="entry name" value="Glycolipid_transfer_prot_dom"/>
</dbReference>
<dbReference type="Gene3D" id="1.10.3520.10">
    <property type="entry name" value="Glycolipid transfer protein"/>
    <property type="match status" value="1"/>
</dbReference>
<dbReference type="Proteomes" id="UP001642360">
    <property type="component" value="Unassembled WGS sequence"/>
</dbReference>
<dbReference type="EMBL" id="CAUOFW020001518">
    <property type="protein sequence ID" value="CAK9145963.1"/>
    <property type="molecule type" value="Genomic_DNA"/>
</dbReference>
<evidence type="ECO:0000313" key="6">
    <source>
        <dbReference type="Proteomes" id="UP001642360"/>
    </source>
</evidence>
<feature type="domain" description="Glycolipid transfer protein" evidence="4">
    <location>
        <begin position="4"/>
        <end position="101"/>
    </location>
</feature>
<accession>A0ABC8RTH0</accession>
<reference evidence="5 6" key="1">
    <citation type="submission" date="2024-02" db="EMBL/GenBank/DDBJ databases">
        <authorList>
            <person name="Vignale AGUSTIN F."/>
            <person name="Sosa J E."/>
            <person name="Modenutti C."/>
        </authorList>
    </citation>
    <scope>NUCLEOTIDE SEQUENCE [LARGE SCALE GENOMIC DNA]</scope>
</reference>
<dbReference type="FunFam" id="1.10.3520.10:FF:000005">
    <property type="entry name" value="Accelerated cell death 11"/>
    <property type="match status" value="1"/>
</dbReference>
<dbReference type="GO" id="GO:0120014">
    <property type="term" value="F:phospholipid transfer activity"/>
    <property type="evidence" value="ECO:0007669"/>
    <property type="project" value="UniProtKB-ARBA"/>
</dbReference>
<keyword evidence="6" id="KW-1185">Reference proteome</keyword>
<evidence type="ECO:0000256" key="2">
    <source>
        <dbReference type="ARBA" id="ARBA00022448"/>
    </source>
</evidence>
<organism evidence="5 6">
    <name type="scientific">Ilex paraguariensis</name>
    <name type="common">yerba mate</name>
    <dbReference type="NCBI Taxonomy" id="185542"/>
    <lineage>
        <taxon>Eukaryota</taxon>
        <taxon>Viridiplantae</taxon>
        <taxon>Streptophyta</taxon>
        <taxon>Embryophyta</taxon>
        <taxon>Tracheophyta</taxon>
        <taxon>Spermatophyta</taxon>
        <taxon>Magnoliopsida</taxon>
        <taxon>eudicotyledons</taxon>
        <taxon>Gunneridae</taxon>
        <taxon>Pentapetalae</taxon>
        <taxon>asterids</taxon>
        <taxon>campanulids</taxon>
        <taxon>Aquifoliales</taxon>
        <taxon>Aquifoliaceae</taxon>
        <taxon>Ilex</taxon>
    </lineage>
</organism>
<name>A0ABC8RTH0_9AQUA</name>
<keyword evidence="3" id="KW-0445">Lipid transport</keyword>
<evidence type="ECO:0000313" key="5">
    <source>
        <dbReference type="EMBL" id="CAK9145963.1"/>
    </source>
</evidence>
<evidence type="ECO:0000256" key="1">
    <source>
        <dbReference type="ARBA" id="ARBA00007148"/>
    </source>
</evidence>
<evidence type="ECO:0000256" key="3">
    <source>
        <dbReference type="ARBA" id="ARBA00023055"/>
    </source>
</evidence>
<dbReference type="Pfam" id="PF08718">
    <property type="entry name" value="GLTP"/>
    <property type="match status" value="1"/>
</dbReference>
<comment type="caution">
    <text evidence="5">The sequence shown here is derived from an EMBL/GenBank/DDBJ whole genome shotgun (WGS) entry which is preliminary data.</text>
</comment>
<evidence type="ECO:0000259" key="4">
    <source>
        <dbReference type="Pfam" id="PF08718"/>
    </source>
</evidence>
<proteinExistence type="inferred from homology"/>
<keyword evidence="2" id="KW-0813">Transport</keyword>
<dbReference type="InterPro" id="IPR036497">
    <property type="entry name" value="GLTP_sf"/>
</dbReference>
<dbReference type="AlphaFoldDB" id="A0ABC8RTH0"/>
<dbReference type="PANTHER" id="PTHR10219:SF43">
    <property type="entry name" value="GLYCOLIPID TRANSFER PROTEIN DOMAIN-CONTAINING PROTEIN"/>
    <property type="match status" value="1"/>
</dbReference>
<protein>
    <recommendedName>
        <fullName evidence="4">Glycolipid transfer protein domain-containing protein</fullName>
    </recommendedName>
</protein>
<gene>
    <name evidence="5" type="ORF">ILEXP_LOCUS13779</name>
</gene>